<dbReference type="PANTHER" id="PTHR34389:SF2">
    <property type="entry name" value="L-RHAMNOSE MUTAROTASE"/>
    <property type="match status" value="1"/>
</dbReference>
<dbReference type="Proteomes" id="UP001268819">
    <property type="component" value="Unassembled WGS sequence"/>
</dbReference>
<dbReference type="InterPro" id="IPR011008">
    <property type="entry name" value="Dimeric_a/b-barrel"/>
</dbReference>
<dbReference type="Pfam" id="PF05336">
    <property type="entry name" value="rhaM"/>
    <property type="match status" value="1"/>
</dbReference>
<accession>A0ABU1PUS7</accession>
<name>A0ABU1PUS7_9PSEU</name>
<comment type="caution">
    <text evidence="2">The sequence shown here is derived from an EMBL/GenBank/DDBJ whole genome shotgun (WGS) entry which is preliminary data.</text>
</comment>
<dbReference type="EMBL" id="JAVDSG010000001">
    <property type="protein sequence ID" value="MDR6594397.1"/>
    <property type="molecule type" value="Genomic_DNA"/>
</dbReference>
<feature type="compositionally biased region" description="Pro residues" evidence="1">
    <location>
        <begin position="121"/>
        <end position="132"/>
    </location>
</feature>
<evidence type="ECO:0000256" key="1">
    <source>
        <dbReference type="SAM" id="MobiDB-lite"/>
    </source>
</evidence>
<sequence length="132" mass="15287">MNRLRRYGIVTRLRPERRDDYLRLHAAVWPSVKRVLLDANIRNFSIFLHGDLLFGYYEYTGEDHEADQARVAADPESQRWWALTDPCQESPTTPDSDSRWEPMVEVWHLGPGAAVPRPVDEPPLPGRPPLSR</sequence>
<dbReference type="InterPro" id="IPR008000">
    <property type="entry name" value="Rham/fucose_mutarotase"/>
</dbReference>
<protein>
    <submittedName>
        <fullName evidence="2">L-rhamnose mutarotase</fullName>
        <ecNumber evidence="2">5.1.3.32</ecNumber>
    </submittedName>
</protein>
<evidence type="ECO:0000313" key="3">
    <source>
        <dbReference type="Proteomes" id="UP001268819"/>
    </source>
</evidence>
<keyword evidence="3" id="KW-1185">Reference proteome</keyword>
<proteinExistence type="predicted"/>
<gene>
    <name evidence="2" type="ORF">J2S66_002781</name>
</gene>
<dbReference type="RefSeq" id="WP_310307400.1">
    <property type="nucleotide sequence ID" value="NZ_BAAAXB010000001.1"/>
</dbReference>
<dbReference type="Gene3D" id="3.30.70.100">
    <property type="match status" value="1"/>
</dbReference>
<reference evidence="2 3" key="1">
    <citation type="submission" date="2023-07" db="EMBL/GenBank/DDBJ databases">
        <title>Sequencing the genomes of 1000 actinobacteria strains.</title>
        <authorList>
            <person name="Klenk H.-P."/>
        </authorList>
    </citation>
    <scope>NUCLEOTIDE SEQUENCE [LARGE SCALE GENOMIC DNA]</scope>
    <source>
        <strain evidence="2 3">DSM 43749</strain>
    </source>
</reference>
<dbReference type="SUPFAM" id="SSF54909">
    <property type="entry name" value="Dimeric alpha+beta barrel"/>
    <property type="match status" value="1"/>
</dbReference>
<dbReference type="GO" id="GO:0062192">
    <property type="term" value="F:L-rhamnose mutarotase activity"/>
    <property type="evidence" value="ECO:0007669"/>
    <property type="project" value="UniProtKB-EC"/>
</dbReference>
<organism evidence="2 3">
    <name type="scientific">Saccharothrix longispora</name>
    <dbReference type="NCBI Taxonomy" id="33920"/>
    <lineage>
        <taxon>Bacteria</taxon>
        <taxon>Bacillati</taxon>
        <taxon>Actinomycetota</taxon>
        <taxon>Actinomycetes</taxon>
        <taxon>Pseudonocardiales</taxon>
        <taxon>Pseudonocardiaceae</taxon>
        <taxon>Saccharothrix</taxon>
    </lineage>
</organism>
<dbReference type="PANTHER" id="PTHR34389">
    <property type="entry name" value="L-RHAMNOSE MUTAROTASE"/>
    <property type="match status" value="1"/>
</dbReference>
<evidence type="ECO:0000313" key="2">
    <source>
        <dbReference type="EMBL" id="MDR6594397.1"/>
    </source>
</evidence>
<keyword evidence="2" id="KW-0413">Isomerase</keyword>
<feature type="region of interest" description="Disordered" evidence="1">
    <location>
        <begin position="111"/>
        <end position="132"/>
    </location>
</feature>
<dbReference type="EC" id="5.1.3.32" evidence="2"/>